<dbReference type="AlphaFoldDB" id="A0A5J4UYF8"/>
<feature type="region of interest" description="Disordered" evidence="1">
    <location>
        <begin position="647"/>
        <end position="667"/>
    </location>
</feature>
<feature type="domain" description="IQCH-like ATP-grasp" evidence="2">
    <location>
        <begin position="201"/>
        <end position="285"/>
    </location>
</feature>
<dbReference type="Proteomes" id="UP000324800">
    <property type="component" value="Unassembled WGS sequence"/>
</dbReference>
<accession>A0A5J4UYF8</accession>
<protein>
    <recommendedName>
        <fullName evidence="2">IQCH-like ATP-grasp domain-containing protein</fullName>
    </recommendedName>
</protein>
<organism evidence="3 4">
    <name type="scientific">Streblomastix strix</name>
    <dbReference type="NCBI Taxonomy" id="222440"/>
    <lineage>
        <taxon>Eukaryota</taxon>
        <taxon>Metamonada</taxon>
        <taxon>Preaxostyla</taxon>
        <taxon>Oxymonadida</taxon>
        <taxon>Streblomastigidae</taxon>
        <taxon>Streblomastix</taxon>
    </lineage>
</organism>
<sequence>MFGYASSVNMASATVPSAATQTEKIKAQQQAQQQGQDDPNQTTGLISSSLYAQQNIQFPLHVLTPVQKQQYQQLQSVVTSNKLYPISTSPYPNWPSFVYGLSQQGGLVELCPESKKIVGHPVVEVNLEPDGKQEVTFIGEKLFPKKKQKISKDKLNALLQASDFNKSKIQTYEKEKGKTGLSKVQEVQTQQEGNEEEEDLSEFISVGITVPQRAVPTVALRDATLAIGRACIQKRMLGRIHVNYVVFYDEWDALRMCAVDLNPYPSRSAAGLRWAEYLMLGGLDMERGKFYARHNHFIQHTIIRQLYAPQKNTKVSPKQSSDTLKQQDIKIGTDQLLGSNVLISTNFFQTQVQISSKDNLVDALKASVYNPVLPPSVEGSNQSQGQRSVFSGTFTDNFLTQIVINSLPNTSQIHQIQLQGAQNTLANPSGLQAPQTTPIPCSIIVLNQTYQPELKVVPHSQFFSACREQGFSFDFDQKRGVLFLMPAHLINGIIQLISIDHTMIGAAEMGLRCLETVSSKILHSTFTSTASVSIANQAALASLGQLIQQSEEQKSSKGGKNAGKGSQVKTIGSANLKGGNAGLFGMGRGKGLGGLIGQNSAESEDARVKKKNQPPPVLIGKRIIQYGEMEAAVTALRSILDILQNEDQNESQQKKKQEPSKQQNTTE</sequence>
<dbReference type="OrthoDB" id="2117703at2759"/>
<evidence type="ECO:0000259" key="2">
    <source>
        <dbReference type="Pfam" id="PF24923"/>
    </source>
</evidence>
<dbReference type="Pfam" id="PF24923">
    <property type="entry name" value="ATP-grasp_IQCH"/>
    <property type="match status" value="2"/>
</dbReference>
<comment type="caution">
    <text evidence="3">The sequence shown here is derived from an EMBL/GenBank/DDBJ whole genome shotgun (WGS) entry which is preliminary data.</text>
</comment>
<gene>
    <name evidence="3" type="ORF">EZS28_029077</name>
</gene>
<dbReference type="PANTHER" id="PTHR14465">
    <property type="entry name" value="IQ DOMAIN-CONTAINING PROTEIN H"/>
    <property type="match status" value="1"/>
</dbReference>
<name>A0A5J4UYF8_9EUKA</name>
<feature type="domain" description="IQCH-like ATP-grasp" evidence="2">
    <location>
        <begin position="72"/>
        <end position="145"/>
    </location>
</feature>
<feature type="compositionally biased region" description="Low complexity" evidence="1">
    <location>
        <begin position="556"/>
        <end position="566"/>
    </location>
</feature>
<evidence type="ECO:0000313" key="3">
    <source>
        <dbReference type="EMBL" id="KAA6375397.1"/>
    </source>
</evidence>
<feature type="region of interest" description="Disordered" evidence="1">
    <location>
        <begin position="551"/>
        <end position="571"/>
    </location>
</feature>
<proteinExistence type="predicted"/>
<dbReference type="PANTHER" id="PTHR14465:SF0">
    <property type="entry name" value="IQ DOMAIN-CONTAINING PROTEIN H"/>
    <property type="match status" value="1"/>
</dbReference>
<feature type="region of interest" description="Disordered" evidence="1">
    <location>
        <begin position="21"/>
        <end position="44"/>
    </location>
</feature>
<dbReference type="EMBL" id="SNRW01011259">
    <property type="protein sequence ID" value="KAA6375397.1"/>
    <property type="molecule type" value="Genomic_DNA"/>
</dbReference>
<feature type="compositionally biased region" description="Low complexity" evidence="1">
    <location>
        <begin position="21"/>
        <end position="43"/>
    </location>
</feature>
<reference evidence="3 4" key="1">
    <citation type="submission" date="2019-03" db="EMBL/GenBank/DDBJ databases">
        <title>Single cell metagenomics reveals metabolic interactions within the superorganism composed of flagellate Streblomastix strix and complex community of Bacteroidetes bacteria on its surface.</title>
        <authorList>
            <person name="Treitli S.C."/>
            <person name="Kolisko M."/>
            <person name="Husnik F."/>
            <person name="Keeling P."/>
            <person name="Hampl V."/>
        </authorList>
    </citation>
    <scope>NUCLEOTIDE SEQUENCE [LARGE SCALE GENOMIC DNA]</scope>
    <source>
        <strain evidence="3">ST1C</strain>
    </source>
</reference>
<dbReference type="InterPro" id="IPR038752">
    <property type="entry name" value="IQCH"/>
</dbReference>
<evidence type="ECO:0000256" key="1">
    <source>
        <dbReference type="SAM" id="MobiDB-lite"/>
    </source>
</evidence>
<evidence type="ECO:0000313" key="4">
    <source>
        <dbReference type="Proteomes" id="UP000324800"/>
    </source>
</evidence>
<dbReference type="InterPro" id="IPR056855">
    <property type="entry name" value="ATP-grasp_IQCH"/>
</dbReference>